<dbReference type="EMBL" id="CAKMRJ010005634">
    <property type="protein sequence ID" value="CAH1449064.1"/>
    <property type="molecule type" value="Genomic_DNA"/>
</dbReference>
<dbReference type="Proteomes" id="UP001157418">
    <property type="component" value="Unassembled WGS sequence"/>
</dbReference>
<evidence type="ECO:0000313" key="2">
    <source>
        <dbReference type="EMBL" id="CAH1449064.1"/>
    </source>
</evidence>
<dbReference type="PANTHER" id="PTHR33730">
    <property type="entry name" value="OS05G0542732 PROTEIN-RELATED"/>
    <property type="match status" value="1"/>
</dbReference>
<sequence length="87" mass="9605">MDGSVLPRSDVSFRRIGSSGIVWEDKLSSGELKPKVKTEPDPKPYRTLVVEPTMDPPSPKVSGCCAMFSKTTTTTTRKPNKRGHRKS</sequence>
<proteinExistence type="predicted"/>
<dbReference type="PANTHER" id="PTHR33730:SF4">
    <property type="entry name" value="OS05G0542732 PROTEIN"/>
    <property type="match status" value="1"/>
</dbReference>
<feature type="compositionally biased region" description="Basic and acidic residues" evidence="1">
    <location>
        <begin position="32"/>
        <end position="44"/>
    </location>
</feature>
<dbReference type="Pfam" id="PF15697">
    <property type="entry name" value="DUF4666"/>
    <property type="match status" value="2"/>
</dbReference>
<keyword evidence="3" id="KW-1185">Reference proteome</keyword>
<comment type="caution">
    <text evidence="2">The sequence shown here is derived from an EMBL/GenBank/DDBJ whole genome shotgun (WGS) entry which is preliminary data.</text>
</comment>
<protein>
    <submittedName>
        <fullName evidence="2">Uncharacterized protein</fullName>
    </submittedName>
</protein>
<evidence type="ECO:0000256" key="1">
    <source>
        <dbReference type="SAM" id="MobiDB-lite"/>
    </source>
</evidence>
<evidence type="ECO:0000313" key="3">
    <source>
        <dbReference type="Proteomes" id="UP001157418"/>
    </source>
</evidence>
<accession>A0AAU9PG62</accession>
<feature type="compositionally biased region" description="Basic residues" evidence="1">
    <location>
        <begin position="78"/>
        <end position="87"/>
    </location>
</feature>
<dbReference type="AlphaFoldDB" id="A0AAU9PG62"/>
<reference evidence="2 3" key="1">
    <citation type="submission" date="2022-01" db="EMBL/GenBank/DDBJ databases">
        <authorList>
            <person name="Xiong W."/>
            <person name="Schranz E."/>
        </authorList>
    </citation>
    <scope>NUCLEOTIDE SEQUENCE [LARGE SCALE GENOMIC DNA]</scope>
</reference>
<gene>
    <name evidence="2" type="ORF">LVIROSA_LOCUS34571</name>
</gene>
<dbReference type="InterPro" id="IPR031421">
    <property type="entry name" value="DUF4666"/>
</dbReference>
<organism evidence="2 3">
    <name type="scientific">Lactuca virosa</name>
    <dbReference type="NCBI Taxonomy" id="75947"/>
    <lineage>
        <taxon>Eukaryota</taxon>
        <taxon>Viridiplantae</taxon>
        <taxon>Streptophyta</taxon>
        <taxon>Embryophyta</taxon>
        <taxon>Tracheophyta</taxon>
        <taxon>Spermatophyta</taxon>
        <taxon>Magnoliopsida</taxon>
        <taxon>eudicotyledons</taxon>
        <taxon>Gunneridae</taxon>
        <taxon>Pentapetalae</taxon>
        <taxon>asterids</taxon>
        <taxon>campanulids</taxon>
        <taxon>Asterales</taxon>
        <taxon>Asteraceae</taxon>
        <taxon>Cichorioideae</taxon>
        <taxon>Cichorieae</taxon>
        <taxon>Lactucinae</taxon>
        <taxon>Lactuca</taxon>
    </lineage>
</organism>
<feature type="region of interest" description="Disordered" evidence="1">
    <location>
        <begin position="32"/>
        <end position="87"/>
    </location>
</feature>
<name>A0AAU9PG62_9ASTR</name>